<sequence>LAGPPLAALKKGLETLQKEHRTQAESLRQKLARNERISKQDEAWLDGEANLVDEEQLVDKLSKALDYQQEVGCLSEEDATIFQRLVHLLEPKKAGAKQKRPENIKPAAQKVKEPPKPVFTCKEVAKNWQRIEVLDWFHAHGENQSETARHFKPIYPNLRIKQPLVSNWKKWRERFATEGGALVNAKQLRQTQHPEVTEMLELWVVKAMEDGIVLQGEVLRQKWAAFADLAGILEDERLNHMD</sequence>
<comment type="caution">
    <text evidence="1">The sequence shown here is derived from an EMBL/GenBank/DDBJ whole genome shotgun (WGS) entry which is preliminary data.</text>
</comment>
<gene>
    <name evidence="1" type="ORF">F5890DRAFT_1592654</name>
</gene>
<proteinExistence type="predicted"/>
<organism evidence="1 2">
    <name type="scientific">Lentinula detonsa</name>
    <dbReference type="NCBI Taxonomy" id="2804962"/>
    <lineage>
        <taxon>Eukaryota</taxon>
        <taxon>Fungi</taxon>
        <taxon>Dikarya</taxon>
        <taxon>Basidiomycota</taxon>
        <taxon>Agaricomycotina</taxon>
        <taxon>Agaricomycetes</taxon>
        <taxon>Agaricomycetidae</taxon>
        <taxon>Agaricales</taxon>
        <taxon>Marasmiineae</taxon>
        <taxon>Omphalotaceae</taxon>
        <taxon>Lentinula</taxon>
    </lineage>
</organism>
<feature type="non-terminal residue" evidence="1">
    <location>
        <position position="242"/>
    </location>
</feature>
<name>A0AA38PYY1_9AGAR</name>
<evidence type="ECO:0000313" key="2">
    <source>
        <dbReference type="Proteomes" id="UP001163850"/>
    </source>
</evidence>
<dbReference type="Proteomes" id="UP001163850">
    <property type="component" value="Unassembled WGS sequence"/>
</dbReference>
<dbReference type="AlphaFoldDB" id="A0AA38PYY1"/>
<dbReference type="EMBL" id="MU801992">
    <property type="protein sequence ID" value="KAJ3984328.1"/>
    <property type="molecule type" value="Genomic_DNA"/>
</dbReference>
<protein>
    <submittedName>
        <fullName evidence="1">Uncharacterized protein</fullName>
    </submittedName>
</protein>
<evidence type="ECO:0000313" key="1">
    <source>
        <dbReference type="EMBL" id="KAJ3984328.1"/>
    </source>
</evidence>
<feature type="non-terminal residue" evidence="1">
    <location>
        <position position="1"/>
    </location>
</feature>
<accession>A0AA38PYY1</accession>
<reference evidence="1" key="1">
    <citation type="submission" date="2022-08" db="EMBL/GenBank/DDBJ databases">
        <authorList>
            <consortium name="DOE Joint Genome Institute"/>
            <person name="Min B."/>
            <person name="Riley R."/>
            <person name="Sierra-Patev S."/>
            <person name="Naranjo-Ortiz M."/>
            <person name="Looney B."/>
            <person name="Konkel Z."/>
            <person name="Slot J.C."/>
            <person name="Sakamoto Y."/>
            <person name="Steenwyk J.L."/>
            <person name="Rokas A."/>
            <person name="Carro J."/>
            <person name="Camarero S."/>
            <person name="Ferreira P."/>
            <person name="Molpeceres G."/>
            <person name="Ruiz-Duenas F.J."/>
            <person name="Serrano A."/>
            <person name="Henrissat B."/>
            <person name="Drula E."/>
            <person name="Hughes K.W."/>
            <person name="Mata J.L."/>
            <person name="Ishikawa N.K."/>
            <person name="Vargas-Isla R."/>
            <person name="Ushijima S."/>
            <person name="Smith C.A."/>
            <person name="Ahrendt S."/>
            <person name="Andreopoulos W."/>
            <person name="He G."/>
            <person name="Labutti K."/>
            <person name="Lipzen A."/>
            <person name="Ng V."/>
            <person name="Sandor L."/>
            <person name="Barry K."/>
            <person name="Martinez A.T."/>
            <person name="Xiao Y."/>
            <person name="Gibbons J.G."/>
            <person name="Terashima K."/>
            <person name="Hibbett D.S."/>
            <person name="Grigoriev I.V."/>
        </authorList>
    </citation>
    <scope>NUCLEOTIDE SEQUENCE</scope>
    <source>
        <strain evidence="1">TFB7829</strain>
    </source>
</reference>